<dbReference type="Pfam" id="PF13560">
    <property type="entry name" value="HTH_31"/>
    <property type="match status" value="1"/>
</dbReference>
<dbReference type="InterPro" id="IPR001387">
    <property type="entry name" value="Cro/C1-type_HTH"/>
</dbReference>
<dbReference type="PROSITE" id="PS50943">
    <property type="entry name" value="HTH_CROC1"/>
    <property type="match status" value="2"/>
</dbReference>
<organism evidence="3 4">
    <name type="scientific">Ferroacidibacillus organovorans</name>
    <dbReference type="NCBI Taxonomy" id="1765683"/>
    <lineage>
        <taxon>Bacteria</taxon>
        <taxon>Bacillati</taxon>
        <taxon>Bacillota</taxon>
        <taxon>Bacilli</taxon>
        <taxon>Bacillales</taxon>
        <taxon>Alicyclobacillaceae</taxon>
        <taxon>Ferroacidibacillus</taxon>
    </lineage>
</organism>
<dbReference type="Proteomes" id="UP000053557">
    <property type="component" value="Unassembled WGS sequence"/>
</dbReference>
<evidence type="ECO:0000259" key="2">
    <source>
        <dbReference type="PROSITE" id="PS50943"/>
    </source>
</evidence>
<dbReference type="GO" id="GO:0005829">
    <property type="term" value="C:cytosol"/>
    <property type="evidence" value="ECO:0007669"/>
    <property type="project" value="TreeGrafter"/>
</dbReference>
<evidence type="ECO:0000313" key="4">
    <source>
        <dbReference type="Proteomes" id="UP000053557"/>
    </source>
</evidence>
<dbReference type="SUPFAM" id="SSF47413">
    <property type="entry name" value="lambda repressor-like DNA-binding domains"/>
    <property type="match status" value="2"/>
</dbReference>
<feature type="domain" description="HTH cro/C1-type" evidence="2">
    <location>
        <begin position="9"/>
        <end position="63"/>
    </location>
</feature>
<dbReference type="OrthoDB" id="9812960at2"/>
<dbReference type="SMART" id="SM00530">
    <property type="entry name" value="HTH_XRE"/>
    <property type="match status" value="2"/>
</dbReference>
<dbReference type="PANTHER" id="PTHR46797">
    <property type="entry name" value="HTH-TYPE TRANSCRIPTIONAL REGULATOR"/>
    <property type="match status" value="1"/>
</dbReference>
<protein>
    <recommendedName>
        <fullName evidence="2">HTH cro/C1-type domain-containing protein</fullName>
    </recommendedName>
</protein>
<feature type="domain" description="HTH cro/C1-type" evidence="2">
    <location>
        <begin position="81"/>
        <end position="136"/>
    </location>
</feature>
<proteinExistence type="predicted"/>
<dbReference type="GO" id="GO:0003700">
    <property type="term" value="F:DNA-binding transcription factor activity"/>
    <property type="evidence" value="ECO:0007669"/>
    <property type="project" value="TreeGrafter"/>
</dbReference>
<dbReference type="Pfam" id="PF01381">
    <property type="entry name" value="HTH_3"/>
    <property type="match status" value="1"/>
</dbReference>
<sequence>MDEAFGEWLRRQRKEKRLTLRSVAAKSKLGIGHLSLLENGKRKPKVESLAPLALALGIPYGDLMRAAGYLDDRNLLFAHRLHSVRLDQKVDVQDLATACGLSPKTIERWEDGSNHLPSQKTIERLAAHLQVTSDYLLGLTDRPEAATFDLRSVLEMDTVIYNGTPLTAEQKTFVADLIRRVLDFSGSPSNSQEDDELK</sequence>
<dbReference type="InterPro" id="IPR050807">
    <property type="entry name" value="TransReg_Diox_bact_type"/>
</dbReference>
<accession>A0A101XQU3</accession>
<dbReference type="InterPro" id="IPR010982">
    <property type="entry name" value="Lambda_DNA-bd_dom_sf"/>
</dbReference>
<dbReference type="RefSeq" id="WP_067715987.1">
    <property type="nucleotide sequence ID" value="NZ_LPVJ01000035.1"/>
</dbReference>
<evidence type="ECO:0000256" key="1">
    <source>
        <dbReference type="ARBA" id="ARBA00023125"/>
    </source>
</evidence>
<dbReference type="CDD" id="cd00093">
    <property type="entry name" value="HTH_XRE"/>
    <property type="match status" value="2"/>
</dbReference>
<keyword evidence="4" id="KW-1185">Reference proteome</keyword>
<comment type="caution">
    <text evidence="3">The sequence shown here is derived from an EMBL/GenBank/DDBJ whole genome shotgun (WGS) entry which is preliminary data.</text>
</comment>
<name>A0A101XQU3_9BACL</name>
<evidence type="ECO:0000313" key="3">
    <source>
        <dbReference type="EMBL" id="KUO95815.1"/>
    </source>
</evidence>
<keyword evidence="1" id="KW-0238">DNA-binding</keyword>
<dbReference type="GO" id="GO:0003677">
    <property type="term" value="F:DNA binding"/>
    <property type="evidence" value="ECO:0007669"/>
    <property type="project" value="UniProtKB-KW"/>
</dbReference>
<dbReference type="EMBL" id="LPVJ01000035">
    <property type="protein sequence ID" value="KUO95815.1"/>
    <property type="molecule type" value="Genomic_DNA"/>
</dbReference>
<dbReference type="Gene3D" id="1.10.260.40">
    <property type="entry name" value="lambda repressor-like DNA-binding domains"/>
    <property type="match status" value="2"/>
</dbReference>
<reference evidence="3 4" key="1">
    <citation type="submission" date="2015-12" db="EMBL/GenBank/DDBJ databases">
        <title>Draft genome sequence of Acidibacillus ferrooxidans ITV001, isolated from a chalcopyrite acid mine drainage site in Brazil.</title>
        <authorList>
            <person name="Dall'Agnol H."/>
            <person name="Nancucheo I."/>
            <person name="Johnson B."/>
            <person name="Oliveira R."/>
            <person name="Leite L."/>
            <person name="Pylro V."/>
            <person name="Nunes G.L."/>
            <person name="Tzotzos G."/>
            <person name="Fernandes G.R."/>
            <person name="Dutra J."/>
            <person name="Orellana S.C."/>
            <person name="Oliveira G."/>
        </authorList>
    </citation>
    <scope>NUCLEOTIDE SEQUENCE [LARGE SCALE GENOMIC DNA]</scope>
    <source>
        <strain evidence="4">ITV01</strain>
    </source>
</reference>
<dbReference type="PANTHER" id="PTHR46797:SF1">
    <property type="entry name" value="METHYLPHOSPHONATE SYNTHASE"/>
    <property type="match status" value="1"/>
</dbReference>
<gene>
    <name evidence="3" type="ORF">ATW55_15075</name>
</gene>
<dbReference type="AlphaFoldDB" id="A0A101XQU3"/>